<protein>
    <submittedName>
        <fullName evidence="1">Uncharacterized protein</fullName>
    </submittedName>
</protein>
<evidence type="ECO:0000313" key="1">
    <source>
        <dbReference type="EMBL" id="THF53024.1"/>
    </source>
</evidence>
<dbReference type="EMBL" id="SSNZ01000001">
    <property type="protein sequence ID" value="THF53024.1"/>
    <property type="molecule type" value="Genomic_DNA"/>
</dbReference>
<accession>A0A4S4A3L6</accession>
<sequence length="176" mass="21278">MMSKQINFFHTESDIKEFLDFFRSNVYKLYPHKVDDLNKLREINFPHDRRIIIFRDSKKLEYEYIEKQGYYLLNPENSEAIDFLISAQREDGKSIEAGRLYYTEKIFTSQSLLHKSDDFVKASNRLYTLFKRRFLKKTKFSKGWYLTQSIINSFEQGEAVWERNNNVIRFHSKNSI</sequence>
<dbReference type="Proteomes" id="UP000307507">
    <property type="component" value="Unassembled WGS sequence"/>
</dbReference>
<gene>
    <name evidence="1" type="ORF">E6C50_02105</name>
</gene>
<reference evidence="1 2" key="1">
    <citation type="submission" date="2019-04" db="EMBL/GenBank/DDBJ databases">
        <title>Flavobacterium sp. nov. isolated from construction timber.</title>
        <authorList>
            <person name="Lin S.-Y."/>
            <person name="Chang C.-T."/>
            <person name="Young C.-C."/>
        </authorList>
    </citation>
    <scope>NUCLEOTIDE SEQUENCE [LARGE SCALE GENOMIC DNA]</scope>
    <source>
        <strain evidence="1 2">CC-CTC003</strain>
    </source>
</reference>
<keyword evidence="2" id="KW-1185">Reference proteome</keyword>
<dbReference type="RefSeq" id="WP_136401548.1">
    <property type="nucleotide sequence ID" value="NZ_SSNZ01000001.1"/>
</dbReference>
<proteinExistence type="predicted"/>
<dbReference type="AlphaFoldDB" id="A0A4S4A3L6"/>
<dbReference type="OrthoDB" id="9849280at2"/>
<name>A0A4S4A3L6_9FLAO</name>
<organism evidence="1 2">
    <name type="scientific">Flavobacterium supellecticarium</name>
    <dbReference type="NCBI Taxonomy" id="2565924"/>
    <lineage>
        <taxon>Bacteria</taxon>
        <taxon>Pseudomonadati</taxon>
        <taxon>Bacteroidota</taxon>
        <taxon>Flavobacteriia</taxon>
        <taxon>Flavobacteriales</taxon>
        <taxon>Flavobacteriaceae</taxon>
        <taxon>Flavobacterium</taxon>
    </lineage>
</organism>
<comment type="caution">
    <text evidence="1">The sequence shown here is derived from an EMBL/GenBank/DDBJ whole genome shotgun (WGS) entry which is preliminary data.</text>
</comment>
<evidence type="ECO:0000313" key="2">
    <source>
        <dbReference type="Proteomes" id="UP000307507"/>
    </source>
</evidence>